<comment type="caution">
    <text evidence="1">The sequence shown here is derived from an EMBL/GenBank/DDBJ whole genome shotgun (WGS) entry which is preliminary data.</text>
</comment>
<sequence>MHMVHTRYGDLVPQRTTDDLRRKELLPVDLYEDGSPRGLPLETQVLIDTPAGVVPAEFISFYPDGSLNRVFPLNGRLSGYWTQDDEARLSEPVSLQTPVGELHARVISVSFYKTQALRSLTLWPGEVVSVQTPAGLIKTRTGVSFYPDGSIRSLEPAAPVAVKTPVGEIMAFDPDAVGVNGDCNSLVFNPDGSVRSLCTVSSRVTAFMPDGTRTVCCPQWRESFCGDTEREITPMAILFDGGDVVIRSSAEDASVRFDGDRAVVFAGRWEGMHVARFAGMPLLPRTSCSH</sequence>
<accession>A0A7J0BN82</accession>
<proteinExistence type="predicted"/>
<dbReference type="Proteomes" id="UP000503840">
    <property type="component" value="Unassembled WGS sequence"/>
</dbReference>
<dbReference type="AlphaFoldDB" id="A0A7J0BN82"/>
<evidence type="ECO:0000313" key="1">
    <source>
        <dbReference type="EMBL" id="GFM35207.1"/>
    </source>
</evidence>
<dbReference type="RefSeq" id="WP_174406826.1">
    <property type="nucleotide sequence ID" value="NZ_BLVO01000016.1"/>
</dbReference>
<protein>
    <submittedName>
        <fullName evidence="1">Uncharacterized protein</fullName>
    </submittedName>
</protein>
<reference evidence="1 2" key="1">
    <citation type="submission" date="2020-05" db="EMBL/GenBank/DDBJ databases">
        <title>Draft genome sequence of Desulfovibrio sp. strain HN2T.</title>
        <authorList>
            <person name="Ueno A."/>
            <person name="Tamazawa S."/>
            <person name="Tamamura S."/>
            <person name="Murakami T."/>
            <person name="Kiyama T."/>
            <person name="Inomata H."/>
            <person name="Amano Y."/>
            <person name="Miyakawa K."/>
            <person name="Tamaki H."/>
            <person name="Naganuma T."/>
            <person name="Kaneko K."/>
        </authorList>
    </citation>
    <scope>NUCLEOTIDE SEQUENCE [LARGE SCALE GENOMIC DNA]</scope>
    <source>
        <strain evidence="1 2">HN2</strain>
    </source>
</reference>
<gene>
    <name evidence="1" type="ORF">DSM101010T_35720</name>
</gene>
<dbReference type="EMBL" id="BLVO01000016">
    <property type="protein sequence ID" value="GFM35207.1"/>
    <property type="molecule type" value="Genomic_DNA"/>
</dbReference>
<keyword evidence="2" id="KW-1185">Reference proteome</keyword>
<evidence type="ECO:0000313" key="2">
    <source>
        <dbReference type="Proteomes" id="UP000503840"/>
    </source>
</evidence>
<name>A0A7J0BN82_9BACT</name>
<organism evidence="1 2">
    <name type="scientific">Desulfovibrio subterraneus</name>
    <dbReference type="NCBI Taxonomy" id="2718620"/>
    <lineage>
        <taxon>Bacteria</taxon>
        <taxon>Pseudomonadati</taxon>
        <taxon>Thermodesulfobacteriota</taxon>
        <taxon>Desulfovibrionia</taxon>
        <taxon>Desulfovibrionales</taxon>
        <taxon>Desulfovibrionaceae</taxon>
        <taxon>Desulfovibrio</taxon>
    </lineage>
</organism>